<accession>A0AAW0FAX9</accession>
<evidence type="ECO:0000256" key="1">
    <source>
        <dbReference type="SAM" id="Phobius"/>
    </source>
</evidence>
<name>A0AAW0FAX9_9APHY</name>
<keyword evidence="1" id="KW-0472">Membrane</keyword>
<keyword evidence="1" id="KW-0812">Transmembrane</keyword>
<organism evidence="2 3">
    <name type="scientific">Cerrena zonata</name>
    <dbReference type="NCBI Taxonomy" id="2478898"/>
    <lineage>
        <taxon>Eukaryota</taxon>
        <taxon>Fungi</taxon>
        <taxon>Dikarya</taxon>
        <taxon>Basidiomycota</taxon>
        <taxon>Agaricomycotina</taxon>
        <taxon>Agaricomycetes</taxon>
        <taxon>Polyporales</taxon>
        <taxon>Cerrenaceae</taxon>
        <taxon>Cerrena</taxon>
    </lineage>
</organism>
<reference evidence="2 3" key="1">
    <citation type="submission" date="2022-09" db="EMBL/GenBank/DDBJ databases">
        <authorList>
            <person name="Palmer J.M."/>
        </authorList>
    </citation>
    <scope>NUCLEOTIDE SEQUENCE [LARGE SCALE GENOMIC DNA]</scope>
    <source>
        <strain evidence="2 3">DSM 7382</strain>
    </source>
</reference>
<proteinExistence type="predicted"/>
<dbReference type="AlphaFoldDB" id="A0AAW0FAX9"/>
<comment type="caution">
    <text evidence="2">The sequence shown here is derived from an EMBL/GenBank/DDBJ whole genome shotgun (WGS) entry which is preliminary data.</text>
</comment>
<keyword evidence="3" id="KW-1185">Reference proteome</keyword>
<dbReference type="Proteomes" id="UP001385951">
    <property type="component" value="Unassembled WGS sequence"/>
</dbReference>
<evidence type="ECO:0000313" key="2">
    <source>
        <dbReference type="EMBL" id="KAK7678503.1"/>
    </source>
</evidence>
<evidence type="ECO:0000313" key="3">
    <source>
        <dbReference type="Proteomes" id="UP001385951"/>
    </source>
</evidence>
<gene>
    <name evidence="2" type="ORF">QCA50_018564</name>
</gene>
<keyword evidence="1" id="KW-1133">Transmembrane helix</keyword>
<feature type="transmembrane region" description="Helical" evidence="1">
    <location>
        <begin position="107"/>
        <end position="127"/>
    </location>
</feature>
<sequence length="130" mass="14207">MPPPRADFPPTVILGRHSAPIRNNPITEGDPSGMRTVAAGQITIDDEALIRAIILERLLTSLNSLDGIKQPITEADVKRLDSCVKRWSNGEDQQRFDSAASPWSATVIHWLLGILFVQTLAIALTILSGR</sequence>
<protein>
    <submittedName>
        <fullName evidence="2">Uncharacterized protein</fullName>
    </submittedName>
</protein>
<dbReference type="EMBL" id="JASBNA010000071">
    <property type="protein sequence ID" value="KAK7678503.1"/>
    <property type="molecule type" value="Genomic_DNA"/>
</dbReference>